<dbReference type="GO" id="GO:0008080">
    <property type="term" value="F:N-acetyltransferase activity"/>
    <property type="evidence" value="ECO:0007669"/>
    <property type="project" value="TreeGrafter"/>
</dbReference>
<evidence type="ECO:0000313" key="1">
    <source>
        <dbReference type="EMBL" id="GMM55057.1"/>
    </source>
</evidence>
<reference evidence="1 2" key="1">
    <citation type="journal article" date="2023" name="Elife">
        <title>Identification of key yeast species and microbe-microbe interactions impacting larval growth of Drosophila in the wild.</title>
        <authorList>
            <person name="Mure A."/>
            <person name="Sugiura Y."/>
            <person name="Maeda R."/>
            <person name="Honda K."/>
            <person name="Sakurai N."/>
            <person name="Takahashi Y."/>
            <person name="Watada M."/>
            <person name="Katoh T."/>
            <person name="Gotoh A."/>
            <person name="Gotoh Y."/>
            <person name="Taniguchi I."/>
            <person name="Nakamura K."/>
            <person name="Hayashi T."/>
            <person name="Katayama T."/>
            <person name="Uemura T."/>
            <person name="Hattori Y."/>
        </authorList>
    </citation>
    <scope>NUCLEOTIDE SEQUENCE [LARGE SCALE GENOMIC DNA]</scope>
    <source>
        <strain evidence="1 2">KH-74</strain>
    </source>
</reference>
<comment type="caution">
    <text evidence="1">The sequence shown here is derived from an EMBL/GenBank/DDBJ whole genome shotgun (WGS) entry which is preliminary data.</text>
</comment>
<dbReference type="Proteomes" id="UP001377567">
    <property type="component" value="Unassembled WGS sequence"/>
</dbReference>
<dbReference type="PANTHER" id="PTHR28037:SF1">
    <property type="entry name" value="ALCOHOL O-ACETYLTRANSFERASE 1-RELATED"/>
    <property type="match status" value="1"/>
</dbReference>
<organism evidence="1 2">
    <name type="scientific">Maudiozyma humilis</name>
    <name type="common">Sour dough yeast</name>
    <name type="synonym">Kazachstania humilis</name>
    <dbReference type="NCBI Taxonomy" id="51915"/>
    <lineage>
        <taxon>Eukaryota</taxon>
        <taxon>Fungi</taxon>
        <taxon>Dikarya</taxon>
        <taxon>Ascomycota</taxon>
        <taxon>Saccharomycotina</taxon>
        <taxon>Saccharomycetes</taxon>
        <taxon>Saccharomycetales</taxon>
        <taxon>Saccharomycetaceae</taxon>
        <taxon>Maudiozyma</taxon>
    </lineage>
</organism>
<accession>A0AAV5RWF3</accession>
<dbReference type="InterPro" id="IPR052058">
    <property type="entry name" value="Alcohol_O-acetyltransferase"/>
</dbReference>
<dbReference type="PANTHER" id="PTHR28037">
    <property type="entry name" value="ALCOHOL O-ACETYLTRANSFERASE 1-RELATED"/>
    <property type="match status" value="1"/>
</dbReference>
<dbReference type="AlphaFoldDB" id="A0AAV5RWF3"/>
<name>A0AAV5RWF3_MAUHU</name>
<dbReference type="EMBL" id="BTGD01000003">
    <property type="protein sequence ID" value="GMM55057.1"/>
    <property type="molecule type" value="Genomic_DNA"/>
</dbReference>
<gene>
    <name evidence="1" type="ORF">DAKH74_016730</name>
</gene>
<protein>
    <submittedName>
        <fullName evidence="1">N-acetyltransferase</fullName>
    </submittedName>
</protein>
<evidence type="ECO:0000313" key="2">
    <source>
        <dbReference type="Proteomes" id="UP001377567"/>
    </source>
</evidence>
<sequence>MTQLSSLEQYFYYRCKFHLHSCFYLAITLNEIPAKEQLIGALRETVKTYPKVHCTVTMPKDGSTPEIKGLTEAPIYFSDVVEYVSWDKLDDDSINSIFRNYSFPFDNNKPMWKIIVMEKTNQLVFALSHVFFDGMSSTFFTKTFIEKLNNHQESISDLPEDVIYSSNETIHIKPHPYEKLPISWTWWAKRQLVKVLLKVSPGAIMNTDPSLIQFKSYNFPDDFVIPLNENTQAFEVKNDNCQKLLRVDQDTLPKLMKECKSRGVSINTFLVTLYAVALTKVDKTTLRNGNKVNINIPISARKFCEGNLGVDESELKIGDFIAGMEYCRDLETLSEENFWDIATEVHVFVKDFVENQITDALNTAKLLDVADVQDFIRQKVERAYGIGPSAAFEVSNLGLCKFDDDKGNSDKKYYVTDAFFNQPQGFSNIFTCSVISTRIGGLTCSVSYPFKLKDDLQPVWDYVDGFLKQYK</sequence>
<dbReference type="InterPro" id="IPR010828">
    <property type="entry name" value="Atf2/Sli1-like"/>
</dbReference>
<proteinExistence type="predicted"/>
<dbReference type="Pfam" id="PF07247">
    <property type="entry name" value="AATase"/>
    <property type="match status" value="1"/>
</dbReference>
<keyword evidence="2" id="KW-1185">Reference proteome</keyword>
<dbReference type="SUPFAM" id="SSF52777">
    <property type="entry name" value="CoA-dependent acyltransferases"/>
    <property type="match status" value="1"/>
</dbReference>